<name>A0A1X7EFX2_9BACT</name>
<dbReference type="GO" id="GO:0016020">
    <property type="term" value="C:membrane"/>
    <property type="evidence" value="ECO:0007669"/>
    <property type="project" value="InterPro"/>
</dbReference>
<evidence type="ECO:0000259" key="5">
    <source>
        <dbReference type="PROSITE" id="PS50111"/>
    </source>
</evidence>
<keyword evidence="4" id="KW-0472">Membrane</keyword>
<sequence length="740" mass="80388">MRFSLRKKIITIACGAAIIPIVAMLILTHLLESSLSESVASEIHTLITSHVSQVTSDLYDECRTSNDSLMRETKRASMSLQSMLDDSGDIRLLEKESTWTIVNPLIKDKIISVPVLMIGDYSLTFDKRKNESLPFLAESSEISGAYCTVYQRLNQTGDMLVVDTTTEAGKENMVIGEIYYSLNDQGQRESVIDEILAGQTVSRHCEDSDGIKFIVYSPFKDKSGNIVGMLSVQMHDDISDNMHRSVLKTSINKSGFVWILGAKGQNKGKYILSRFSSAEEQVQAKKGTYDTALIDQLISKAVKAGEGKLLTEEYLWKLAPDDTGRMKLSVYTYFAPWEWIIGSGVYLDEYNGIRDRLTGTVEKLSHWLGLTGVILLVLTIVISTTVSGLIANPIIHMVDIAKLIANGDIFGARRSIETLEKICPNAGNAAQNADRQDSLDETGQLYLAFRNMVESLGSLVGQVQRSGIQVTTSSTEITASARQLDITFNQQASATTQISATSLEISANSGELAGTMGEVNASASKMAMLAQEGQDGIKTMIRVMDDLSVSTSSITDKLAGINERANSIEGIVGTITKVADRTNLLSLNAAIEAEKAGKFGQGFSVVAGEIRRLADQTSVAALEIETTIENMRVAVDSGVVEMDRFAEDVRCGAGKAARIGKKLEGIMVGVKDLNPRIELVNDGMSAQAEGAEQISEAMGQLSDTATHTAESLKEFNRAASQLNEAVQGLRDEVSRFRVSE</sequence>
<dbReference type="SMART" id="SM00283">
    <property type="entry name" value="MA"/>
    <property type="match status" value="1"/>
</dbReference>
<evidence type="ECO:0000256" key="2">
    <source>
        <dbReference type="ARBA" id="ARBA00029447"/>
    </source>
</evidence>
<protein>
    <submittedName>
        <fullName evidence="6">Methyl-accepting chemotaxis protein WspA</fullName>
    </submittedName>
</protein>
<dbReference type="PRINTS" id="PR00260">
    <property type="entry name" value="CHEMTRNSDUCR"/>
</dbReference>
<dbReference type="SUPFAM" id="SSF58104">
    <property type="entry name" value="Methyl-accepting chemotaxis protein (MCP) signaling domain"/>
    <property type="match status" value="1"/>
</dbReference>
<dbReference type="Gene3D" id="1.10.287.950">
    <property type="entry name" value="Methyl-accepting chemotaxis protein"/>
    <property type="match status" value="1"/>
</dbReference>
<dbReference type="PANTHER" id="PTHR32089">
    <property type="entry name" value="METHYL-ACCEPTING CHEMOTAXIS PROTEIN MCPB"/>
    <property type="match status" value="1"/>
</dbReference>
<dbReference type="AlphaFoldDB" id="A0A1X7EFX2"/>
<reference evidence="7" key="1">
    <citation type="submission" date="2017-04" db="EMBL/GenBank/DDBJ databases">
        <authorList>
            <person name="Varghese N."/>
            <person name="Submissions S."/>
        </authorList>
    </citation>
    <scope>NUCLEOTIDE SEQUENCE [LARGE SCALE GENOMIC DNA]</scope>
    <source>
        <strain evidence="7">K3S</strain>
    </source>
</reference>
<feature type="domain" description="Methyl-accepting transducer" evidence="5">
    <location>
        <begin position="466"/>
        <end position="702"/>
    </location>
</feature>
<dbReference type="GO" id="GO:0006935">
    <property type="term" value="P:chemotaxis"/>
    <property type="evidence" value="ECO:0007669"/>
    <property type="project" value="InterPro"/>
</dbReference>
<comment type="similarity">
    <text evidence="2">Belongs to the methyl-accepting chemotaxis (MCP) protein family.</text>
</comment>
<accession>A0A1X7EFX2</accession>
<evidence type="ECO:0000313" key="6">
    <source>
        <dbReference type="EMBL" id="SMF33191.1"/>
    </source>
</evidence>
<dbReference type="Pfam" id="PF17201">
    <property type="entry name" value="Cache_3-Cache_2"/>
    <property type="match status" value="1"/>
</dbReference>
<keyword evidence="4" id="KW-0812">Transmembrane</keyword>
<dbReference type="STRING" id="1519643.SAMN06295933_2878"/>
<gene>
    <name evidence="6" type="ORF">SAMN06295933_2878</name>
</gene>
<evidence type="ECO:0000256" key="1">
    <source>
        <dbReference type="ARBA" id="ARBA00023224"/>
    </source>
</evidence>
<dbReference type="InterPro" id="IPR033462">
    <property type="entry name" value="Cache_3-Cache_2"/>
</dbReference>
<dbReference type="EMBL" id="FWZU01000005">
    <property type="protein sequence ID" value="SMF33191.1"/>
    <property type="molecule type" value="Genomic_DNA"/>
</dbReference>
<keyword evidence="7" id="KW-1185">Reference proteome</keyword>
<organism evidence="6 7">
    <name type="scientific">Desulfovibrio gilichinskyi</name>
    <dbReference type="NCBI Taxonomy" id="1519643"/>
    <lineage>
        <taxon>Bacteria</taxon>
        <taxon>Pseudomonadati</taxon>
        <taxon>Thermodesulfobacteriota</taxon>
        <taxon>Desulfovibrionia</taxon>
        <taxon>Desulfovibrionales</taxon>
        <taxon>Desulfovibrionaceae</taxon>
        <taxon>Desulfovibrio</taxon>
    </lineage>
</organism>
<dbReference type="GO" id="GO:0007165">
    <property type="term" value="P:signal transduction"/>
    <property type="evidence" value="ECO:0007669"/>
    <property type="project" value="UniProtKB-KW"/>
</dbReference>
<keyword evidence="1 3" id="KW-0807">Transducer</keyword>
<dbReference type="PANTHER" id="PTHR32089:SF120">
    <property type="entry name" value="METHYL-ACCEPTING CHEMOTAXIS PROTEIN TLPQ"/>
    <property type="match status" value="1"/>
</dbReference>
<dbReference type="Pfam" id="PF00015">
    <property type="entry name" value="MCPsignal"/>
    <property type="match status" value="1"/>
</dbReference>
<feature type="transmembrane region" description="Helical" evidence="4">
    <location>
        <begin position="9"/>
        <end position="31"/>
    </location>
</feature>
<dbReference type="OrthoDB" id="9816383at2"/>
<evidence type="ECO:0000256" key="4">
    <source>
        <dbReference type="SAM" id="Phobius"/>
    </source>
</evidence>
<proteinExistence type="inferred from homology"/>
<dbReference type="RefSeq" id="WP_085103437.1">
    <property type="nucleotide sequence ID" value="NZ_FWZU01000005.1"/>
</dbReference>
<dbReference type="PROSITE" id="PS50111">
    <property type="entry name" value="CHEMOTAXIS_TRANSDUC_2"/>
    <property type="match status" value="1"/>
</dbReference>
<dbReference type="Proteomes" id="UP000192906">
    <property type="component" value="Unassembled WGS sequence"/>
</dbReference>
<dbReference type="GO" id="GO:0004888">
    <property type="term" value="F:transmembrane signaling receptor activity"/>
    <property type="evidence" value="ECO:0007669"/>
    <property type="project" value="InterPro"/>
</dbReference>
<feature type="transmembrane region" description="Helical" evidence="4">
    <location>
        <begin position="367"/>
        <end position="391"/>
    </location>
</feature>
<keyword evidence="4" id="KW-1133">Transmembrane helix</keyword>
<evidence type="ECO:0000313" key="7">
    <source>
        <dbReference type="Proteomes" id="UP000192906"/>
    </source>
</evidence>
<dbReference type="Gene3D" id="3.30.450.20">
    <property type="entry name" value="PAS domain"/>
    <property type="match status" value="1"/>
</dbReference>
<dbReference type="InterPro" id="IPR004090">
    <property type="entry name" value="Chemotax_Me-accpt_rcpt"/>
</dbReference>
<evidence type="ECO:0000256" key="3">
    <source>
        <dbReference type="PROSITE-ProRule" id="PRU00284"/>
    </source>
</evidence>
<dbReference type="InterPro" id="IPR004089">
    <property type="entry name" value="MCPsignal_dom"/>
</dbReference>